<accession>A0ABW4KJT0</accession>
<dbReference type="Proteomes" id="UP001597301">
    <property type="component" value="Unassembled WGS sequence"/>
</dbReference>
<evidence type="ECO:0000313" key="2">
    <source>
        <dbReference type="Proteomes" id="UP001597301"/>
    </source>
</evidence>
<comment type="caution">
    <text evidence="1">The sequence shown here is derived from an EMBL/GenBank/DDBJ whole genome shotgun (WGS) entry which is preliminary data.</text>
</comment>
<dbReference type="InterPro" id="IPR003795">
    <property type="entry name" value="DUF192"/>
</dbReference>
<evidence type="ECO:0000313" key="1">
    <source>
        <dbReference type="EMBL" id="MFD1707626.1"/>
    </source>
</evidence>
<organism evidence="1 2">
    <name type="scientific">Siminovitchia sediminis</name>
    <dbReference type="NCBI Taxonomy" id="1274353"/>
    <lineage>
        <taxon>Bacteria</taxon>
        <taxon>Bacillati</taxon>
        <taxon>Bacillota</taxon>
        <taxon>Bacilli</taxon>
        <taxon>Bacillales</taxon>
        <taxon>Bacillaceae</taxon>
        <taxon>Siminovitchia</taxon>
    </lineage>
</organism>
<name>A0ABW4KJT0_9BACI</name>
<protein>
    <submittedName>
        <fullName evidence="1">DUF192 domain-containing protein</fullName>
    </submittedName>
</protein>
<dbReference type="EMBL" id="JBHUEO010000037">
    <property type="protein sequence ID" value="MFD1707626.1"/>
    <property type="molecule type" value="Genomic_DNA"/>
</dbReference>
<sequence>MKLMMANEHQVLADHVEAADTFWKRFRGLMGRKSLPERTAIYLTPCRSIHTFFMRFSIDVIYLDKNNHIVGLEEHLQPGKTGRNVKHARSVIEMPAGTIQASSIVEGQTVVFVNGKSSEEHQKGEILHVR</sequence>
<reference evidence="2" key="1">
    <citation type="journal article" date="2019" name="Int. J. Syst. Evol. Microbiol.">
        <title>The Global Catalogue of Microorganisms (GCM) 10K type strain sequencing project: providing services to taxonomists for standard genome sequencing and annotation.</title>
        <authorList>
            <consortium name="The Broad Institute Genomics Platform"/>
            <consortium name="The Broad Institute Genome Sequencing Center for Infectious Disease"/>
            <person name="Wu L."/>
            <person name="Ma J."/>
        </authorList>
    </citation>
    <scope>NUCLEOTIDE SEQUENCE [LARGE SCALE GENOMIC DNA]</scope>
    <source>
        <strain evidence="2">CGMCC 1.12295</strain>
    </source>
</reference>
<dbReference type="InterPro" id="IPR038695">
    <property type="entry name" value="Saro_0823-like_sf"/>
</dbReference>
<gene>
    <name evidence="1" type="ORF">ACFSCZ_12915</name>
</gene>
<dbReference type="RefSeq" id="WP_380774372.1">
    <property type="nucleotide sequence ID" value="NZ_JBHUEO010000037.1"/>
</dbReference>
<keyword evidence="2" id="KW-1185">Reference proteome</keyword>
<proteinExistence type="predicted"/>
<dbReference type="PANTHER" id="PTHR37953">
    <property type="entry name" value="UPF0127 PROTEIN MJ1496"/>
    <property type="match status" value="1"/>
</dbReference>
<dbReference type="Pfam" id="PF02643">
    <property type="entry name" value="DUF192"/>
    <property type="match status" value="1"/>
</dbReference>
<dbReference type="Gene3D" id="2.60.120.1140">
    <property type="entry name" value="Protein of unknown function DUF192"/>
    <property type="match status" value="1"/>
</dbReference>
<dbReference type="PANTHER" id="PTHR37953:SF1">
    <property type="entry name" value="UPF0127 PROTEIN MJ1496"/>
    <property type="match status" value="1"/>
</dbReference>